<feature type="domain" description="G-protein coupled receptors family 1 profile" evidence="11">
    <location>
        <begin position="37"/>
        <end position="388"/>
    </location>
</feature>
<evidence type="ECO:0000256" key="3">
    <source>
        <dbReference type="ARBA" id="ARBA00022692"/>
    </source>
</evidence>
<keyword evidence="12" id="KW-1185">Reference proteome</keyword>
<dbReference type="Pfam" id="PF00001">
    <property type="entry name" value="7tm_1"/>
    <property type="match status" value="1"/>
</dbReference>
<evidence type="ECO:0000256" key="2">
    <source>
        <dbReference type="ARBA" id="ARBA00022475"/>
    </source>
</evidence>
<feature type="transmembrane region" description="Helical" evidence="10">
    <location>
        <begin position="371"/>
        <end position="391"/>
    </location>
</feature>
<feature type="transmembrane region" description="Helical" evidence="10">
    <location>
        <begin position="21"/>
        <end position="46"/>
    </location>
</feature>
<feature type="transmembrane region" description="Helical" evidence="10">
    <location>
        <begin position="332"/>
        <end position="356"/>
    </location>
</feature>
<dbReference type="Gene3D" id="1.20.1070.10">
    <property type="entry name" value="Rhodopsin 7-helix transmembrane proteins"/>
    <property type="match status" value="2"/>
</dbReference>
<dbReference type="Proteomes" id="UP000085678">
    <property type="component" value="Unplaced"/>
</dbReference>
<dbReference type="PROSITE" id="PS00237">
    <property type="entry name" value="G_PROTEIN_RECEP_F1_1"/>
    <property type="match status" value="1"/>
</dbReference>
<evidence type="ECO:0000256" key="6">
    <source>
        <dbReference type="ARBA" id="ARBA00023136"/>
    </source>
</evidence>
<dbReference type="InterPro" id="IPR000276">
    <property type="entry name" value="GPCR_Rhodpsn"/>
</dbReference>
<dbReference type="GO" id="GO:0005886">
    <property type="term" value="C:plasma membrane"/>
    <property type="evidence" value="ECO:0007669"/>
    <property type="project" value="UniProtKB-SubCell"/>
</dbReference>
<reference evidence="13" key="1">
    <citation type="submission" date="2025-08" db="UniProtKB">
        <authorList>
            <consortium name="RefSeq"/>
        </authorList>
    </citation>
    <scope>IDENTIFICATION</scope>
    <source>
        <tissue evidence="13">Gonads</tissue>
    </source>
</reference>
<feature type="transmembrane region" description="Helical" evidence="10">
    <location>
        <begin position="104"/>
        <end position="123"/>
    </location>
</feature>
<feature type="transmembrane region" description="Helical" evidence="10">
    <location>
        <begin position="144"/>
        <end position="165"/>
    </location>
</feature>
<dbReference type="KEGG" id="lak:106160145"/>
<comment type="similarity">
    <text evidence="9">Belongs to the G-protein coupled receptor 1 family.</text>
</comment>
<keyword evidence="3 9" id="KW-0812">Transmembrane</keyword>
<dbReference type="InParanoid" id="A0A1S3I1H3"/>
<evidence type="ECO:0000313" key="12">
    <source>
        <dbReference type="Proteomes" id="UP000085678"/>
    </source>
</evidence>
<dbReference type="SUPFAM" id="SSF81321">
    <property type="entry name" value="Family A G protein-coupled receptor-like"/>
    <property type="match status" value="1"/>
</dbReference>
<feature type="transmembrane region" description="Helical" evidence="10">
    <location>
        <begin position="185"/>
        <end position="206"/>
    </location>
</feature>
<keyword evidence="2" id="KW-1003">Cell membrane</keyword>
<evidence type="ECO:0000259" key="11">
    <source>
        <dbReference type="PROSITE" id="PS50262"/>
    </source>
</evidence>
<dbReference type="PROSITE" id="PS50262">
    <property type="entry name" value="G_PROTEIN_RECEP_F1_2"/>
    <property type="match status" value="1"/>
</dbReference>
<dbReference type="STRING" id="7574.A0A1S3I1H3"/>
<dbReference type="OrthoDB" id="6376512at2759"/>
<dbReference type="GO" id="GO:0004930">
    <property type="term" value="F:G protein-coupled receptor activity"/>
    <property type="evidence" value="ECO:0007669"/>
    <property type="project" value="UniProtKB-KW"/>
</dbReference>
<dbReference type="PRINTS" id="PR00237">
    <property type="entry name" value="GPCRRHODOPSN"/>
</dbReference>
<comment type="subcellular location">
    <subcellularLocation>
        <location evidence="1">Cell membrane</location>
        <topology evidence="1">Multi-pass membrane protein</topology>
    </subcellularLocation>
</comment>
<keyword evidence="8 9" id="KW-0807">Transducer</keyword>
<feature type="transmembrane region" description="Helical" evidence="10">
    <location>
        <begin position="58"/>
        <end position="84"/>
    </location>
</feature>
<evidence type="ECO:0000256" key="4">
    <source>
        <dbReference type="ARBA" id="ARBA00022989"/>
    </source>
</evidence>
<keyword evidence="6 10" id="KW-0472">Membrane</keyword>
<evidence type="ECO:0000256" key="10">
    <source>
        <dbReference type="SAM" id="Phobius"/>
    </source>
</evidence>
<dbReference type="PANTHER" id="PTHR24248">
    <property type="entry name" value="ADRENERGIC RECEPTOR-RELATED G-PROTEIN COUPLED RECEPTOR"/>
    <property type="match status" value="1"/>
</dbReference>
<evidence type="ECO:0000313" key="13">
    <source>
        <dbReference type="RefSeq" id="XP_013392115.1"/>
    </source>
</evidence>
<keyword evidence="7 9" id="KW-0675">Receptor</keyword>
<evidence type="ECO:0000256" key="5">
    <source>
        <dbReference type="ARBA" id="ARBA00023040"/>
    </source>
</evidence>
<accession>A0A1S3I1H3</accession>
<proteinExistence type="inferred from homology"/>
<evidence type="ECO:0000256" key="8">
    <source>
        <dbReference type="ARBA" id="ARBA00023224"/>
    </source>
</evidence>
<evidence type="ECO:0000256" key="1">
    <source>
        <dbReference type="ARBA" id="ARBA00004651"/>
    </source>
</evidence>
<keyword evidence="5 9" id="KW-0297">G-protein coupled receptor</keyword>
<dbReference type="RefSeq" id="XP_013392115.1">
    <property type="nucleotide sequence ID" value="XM_013536661.1"/>
</dbReference>
<name>A0A1S3I1H3_LINAN</name>
<keyword evidence="4 10" id="KW-1133">Transmembrane helix</keyword>
<dbReference type="AlphaFoldDB" id="A0A1S3I1H3"/>
<organism evidence="12 13">
    <name type="scientific">Lingula anatina</name>
    <name type="common">Brachiopod</name>
    <name type="synonym">Lingula unguis</name>
    <dbReference type="NCBI Taxonomy" id="7574"/>
    <lineage>
        <taxon>Eukaryota</taxon>
        <taxon>Metazoa</taxon>
        <taxon>Spiralia</taxon>
        <taxon>Lophotrochozoa</taxon>
        <taxon>Brachiopoda</taxon>
        <taxon>Linguliformea</taxon>
        <taxon>Lingulata</taxon>
        <taxon>Lingulida</taxon>
        <taxon>Linguloidea</taxon>
        <taxon>Lingulidae</taxon>
        <taxon>Lingula</taxon>
    </lineage>
</organism>
<evidence type="ECO:0000256" key="7">
    <source>
        <dbReference type="ARBA" id="ARBA00023170"/>
    </source>
</evidence>
<protein>
    <submittedName>
        <fullName evidence="13">G-protein coupled receptor moody-like</fullName>
    </submittedName>
</protein>
<sequence>MDINVTNKTIPIVPCRDFNCIPFIVINVLQALLCLTVNAVMFLAFLKYPWLRTQTNMIIFSMAISDLLIASVVIPYQTLGIYVVYLVPSLQYLMDDMYFCFARLALGSIFNSVGIMHLVLIAIERYMKICRPLAYSSIMSKRHVLAGCIFIYMFRIAIACLHLVWFKWAPGTDCKVEKVLNPVLLRGNTALLVPIFLASVGCYVAIFRRVVLIRRNQNQASSLIVIPKQVSDIQDTCAIETVDSGVYREANEDNCSIPSQSSVQGIHVQFDNEDSACSGSRDTLSGDTLTGVTVMSRSFSVRQKDGKTKHRSRKGRLEQNAEMHQSRKECRLIKTILITECVYLMFYFPYVLFLWASISKEDEMWFVLTRYVLKSLFTVGCGTNPIIYGVLNRNYRLAMKQLLRMRGAR</sequence>
<gene>
    <name evidence="13" type="primary">LOC106160145</name>
</gene>
<evidence type="ECO:0000256" key="9">
    <source>
        <dbReference type="RuleBase" id="RU000688"/>
    </source>
</evidence>
<dbReference type="InterPro" id="IPR017452">
    <property type="entry name" value="GPCR_Rhodpsn_7TM"/>
</dbReference>
<dbReference type="GeneID" id="106160145"/>